<dbReference type="InParanoid" id="A0A061ENT1"/>
<proteinExistence type="predicted"/>
<keyword evidence="2" id="KW-1185">Reference proteome</keyword>
<gene>
    <name evidence="1" type="ORF">TCM_021311</name>
</gene>
<accession>A0A061ENT1</accession>
<name>A0A061ENT1_THECC</name>
<dbReference type="HOGENOM" id="CLU_1491623_0_0_1"/>
<organism evidence="1 2">
    <name type="scientific">Theobroma cacao</name>
    <name type="common">Cacao</name>
    <name type="synonym">Cocoa</name>
    <dbReference type="NCBI Taxonomy" id="3641"/>
    <lineage>
        <taxon>Eukaryota</taxon>
        <taxon>Viridiplantae</taxon>
        <taxon>Streptophyta</taxon>
        <taxon>Embryophyta</taxon>
        <taxon>Tracheophyta</taxon>
        <taxon>Spermatophyta</taxon>
        <taxon>Magnoliopsida</taxon>
        <taxon>eudicotyledons</taxon>
        <taxon>Gunneridae</taxon>
        <taxon>Pentapetalae</taxon>
        <taxon>rosids</taxon>
        <taxon>malvids</taxon>
        <taxon>Malvales</taxon>
        <taxon>Malvaceae</taxon>
        <taxon>Byttnerioideae</taxon>
        <taxon>Theobroma</taxon>
    </lineage>
</organism>
<dbReference type="PANTHER" id="PTHR33116">
    <property type="entry name" value="REVERSE TRANSCRIPTASE ZINC-BINDING DOMAIN-CONTAINING PROTEIN-RELATED-RELATED"/>
    <property type="match status" value="1"/>
</dbReference>
<evidence type="ECO:0000313" key="2">
    <source>
        <dbReference type="Proteomes" id="UP000026915"/>
    </source>
</evidence>
<dbReference type="PROSITE" id="PS51257">
    <property type="entry name" value="PROKAR_LIPOPROTEIN"/>
    <property type="match status" value="1"/>
</dbReference>
<dbReference type="EMBL" id="CM001882">
    <property type="protein sequence ID" value="EOY06655.1"/>
    <property type="molecule type" value="Genomic_DNA"/>
</dbReference>
<dbReference type="Gramene" id="EOY06655">
    <property type="protein sequence ID" value="EOY06655"/>
    <property type="gene ID" value="TCM_021311"/>
</dbReference>
<protein>
    <submittedName>
        <fullName evidence="1">Uncharacterized protein</fullName>
    </submittedName>
</protein>
<reference evidence="1 2" key="1">
    <citation type="journal article" date="2013" name="Genome Biol.">
        <title>The genome sequence of the most widely cultivated cacao type and its use to identify candidate genes regulating pod color.</title>
        <authorList>
            <person name="Motamayor J.C."/>
            <person name="Mockaitis K."/>
            <person name="Schmutz J."/>
            <person name="Haiminen N."/>
            <person name="Iii D.L."/>
            <person name="Cornejo O."/>
            <person name="Findley S.D."/>
            <person name="Zheng P."/>
            <person name="Utro F."/>
            <person name="Royaert S."/>
            <person name="Saski C."/>
            <person name="Jenkins J."/>
            <person name="Podicheti R."/>
            <person name="Zhao M."/>
            <person name="Scheffler B.E."/>
            <person name="Stack J.C."/>
            <person name="Feltus F.A."/>
            <person name="Mustiga G.M."/>
            <person name="Amores F."/>
            <person name="Phillips W."/>
            <person name="Marelli J.P."/>
            <person name="May G.D."/>
            <person name="Shapiro H."/>
            <person name="Ma J."/>
            <person name="Bustamante C.D."/>
            <person name="Schnell R.J."/>
            <person name="Main D."/>
            <person name="Gilbert D."/>
            <person name="Parida L."/>
            <person name="Kuhn D.N."/>
        </authorList>
    </citation>
    <scope>NUCLEOTIDE SEQUENCE [LARGE SCALE GENOMIC DNA]</scope>
    <source>
        <strain evidence="2">cv. Matina 1-6</strain>
    </source>
</reference>
<sequence>MDTRDGGASNPNGSHGKPVLLVTHLPFALACLILVARCTLERTLIFEACGFGPSLCLTGHRLMLTALIVTVYLKNEKCWENKILSPGGRITLLRSVLSSIPIYLLQVLKPPVNVIEKIERLFNSFLWGGSTECKRIHWASWNNSTFPCTEGGLDIRSLKDIFGAFTTKLWWRFHTCNSIWT</sequence>
<dbReference type="AlphaFoldDB" id="A0A061ENT1"/>
<dbReference type="Proteomes" id="UP000026915">
    <property type="component" value="Chromosome 4"/>
</dbReference>
<evidence type="ECO:0000313" key="1">
    <source>
        <dbReference type="EMBL" id="EOY06655.1"/>
    </source>
</evidence>
<dbReference type="PANTHER" id="PTHR33116:SF80">
    <property type="entry name" value="REVERSE TRANSCRIPTASE ZINC-BINDING DOMAIN-CONTAINING PROTEIN"/>
    <property type="match status" value="1"/>
</dbReference>
<dbReference type="eggNOG" id="KOG1075">
    <property type="taxonomic scope" value="Eukaryota"/>
</dbReference>